<dbReference type="PROSITE" id="PS00028">
    <property type="entry name" value="ZINC_FINGER_C2H2_1"/>
    <property type="match status" value="1"/>
</dbReference>
<dbReference type="OrthoDB" id="5988132at2759"/>
<dbReference type="STRING" id="31234.E3NU90"/>
<organism evidence="4">
    <name type="scientific">Caenorhabditis remanei</name>
    <name type="common">Caenorhabditis vulgaris</name>
    <dbReference type="NCBI Taxonomy" id="31234"/>
    <lineage>
        <taxon>Eukaryota</taxon>
        <taxon>Metazoa</taxon>
        <taxon>Ecdysozoa</taxon>
        <taxon>Nematoda</taxon>
        <taxon>Chromadorea</taxon>
        <taxon>Rhabditida</taxon>
        <taxon>Rhabditina</taxon>
        <taxon>Rhabditomorpha</taxon>
        <taxon>Rhabditoidea</taxon>
        <taxon>Rhabditidae</taxon>
        <taxon>Peloderinae</taxon>
        <taxon>Caenorhabditis</taxon>
    </lineage>
</organism>
<feature type="region of interest" description="Disordered" evidence="1">
    <location>
        <begin position="824"/>
        <end position="863"/>
    </location>
</feature>
<protein>
    <recommendedName>
        <fullName evidence="2">C2H2-type domain-containing protein</fullName>
    </recommendedName>
</protein>
<evidence type="ECO:0000313" key="4">
    <source>
        <dbReference type="Proteomes" id="UP000008281"/>
    </source>
</evidence>
<evidence type="ECO:0000313" key="3">
    <source>
        <dbReference type="EMBL" id="EFO94228.1"/>
    </source>
</evidence>
<dbReference type="AlphaFoldDB" id="E3NU90"/>
<dbReference type="InParanoid" id="E3NU90"/>
<evidence type="ECO:0000256" key="1">
    <source>
        <dbReference type="SAM" id="MobiDB-lite"/>
    </source>
</evidence>
<dbReference type="eggNOG" id="ENOG502QS0X">
    <property type="taxonomic scope" value="Eukaryota"/>
</dbReference>
<gene>
    <name evidence="3" type="ORF">CRE_26018</name>
</gene>
<reference evidence="3" key="1">
    <citation type="submission" date="2007-07" db="EMBL/GenBank/DDBJ databases">
        <title>PCAP assembly of the Caenorhabditis remanei genome.</title>
        <authorList>
            <consortium name="The Caenorhabditis remanei Sequencing Consortium"/>
            <person name="Wilson R.K."/>
        </authorList>
    </citation>
    <scope>NUCLEOTIDE SEQUENCE [LARGE SCALE GENOMIC DNA]</scope>
    <source>
        <strain evidence="3">PB4641</strain>
    </source>
</reference>
<proteinExistence type="predicted"/>
<feature type="compositionally biased region" description="Basic residues" evidence="1">
    <location>
        <begin position="835"/>
        <end position="850"/>
    </location>
</feature>
<dbReference type="EMBL" id="DS270459">
    <property type="protein sequence ID" value="EFO94228.1"/>
    <property type="molecule type" value="Genomic_DNA"/>
</dbReference>
<dbReference type="InterPro" id="IPR013087">
    <property type="entry name" value="Znf_C2H2_type"/>
</dbReference>
<evidence type="ECO:0000259" key="2">
    <source>
        <dbReference type="PROSITE" id="PS00028"/>
    </source>
</evidence>
<feature type="region of interest" description="Disordered" evidence="1">
    <location>
        <begin position="502"/>
        <end position="526"/>
    </location>
</feature>
<dbReference type="PANTHER" id="PTHR33845">
    <property type="entry name" value="C2H2-TYPE DOMAIN-CONTAINING PROTEIN"/>
    <property type="match status" value="1"/>
</dbReference>
<dbReference type="Proteomes" id="UP000008281">
    <property type="component" value="Unassembled WGS sequence"/>
</dbReference>
<dbReference type="HOGENOM" id="CLU_003061_0_0_1"/>
<name>E3NU90_CAERE</name>
<keyword evidence="4" id="KW-1185">Reference proteome</keyword>
<accession>E3NU90</accession>
<feature type="domain" description="C2H2-type" evidence="2">
    <location>
        <begin position="674"/>
        <end position="698"/>
    </location>
</feature>
<sequence>MLGIMVPDDTEEFKKLVERKTFVGKQWSTGSSASFEAVMEQLAVQFFAAESRRSRLLVLSFVANSVSYLEMVKYIPHLSRYMYESAKIFGRRKRSENAVKERQLVRYDHEKVRAFIDFITSPTVMIGLPYGVRNVKLSDGTKMEIPNSIRQQSATEVIEMWKNVCMENGQPDLPLSVSTMYKILEACVATKRESTTCVDYFIAYGMQGFEDMHRVVDGWLAEELFSQSLTQLKTALFEVAQYYRTDYRLHIKSHSRVPDHCATFALSDPSDKRLSSPCSSDPHKHSHDLKCDRCQHVNSTLEKLRDYAEEFLLDSREALKTAEGSMKQNIQAILERREDDKKVIERSIAYVHEMKKHLLRAAFTSQEREQIISGLKDNEALVTLDFAQKFLPKFHRELQSQYYGKKGVSYHISHVVAKIGEKLVQHSFVHIYSGSVNQDSTLVVLTIAHFAAELKKVGIKKISLRSDNAGCYHGAATIGSLHWLNSTTGVLFDSFTFSEAQNGKSASDRDANRVKNKARNHVDKGKNIPTSDDFFNALKENPLNGVSVYHGSVTPSKDSGKTEWTGITNLNHFVVESNGIRGRRYGSIGNGILLEKSALKPIKGKFNFEETGSVASKIVSKKEERSAVLTGKQTEFWYYSHCTRTSSCVDEPDTVSETIEDDVPEKNVAELYSCPKPGCSSTFLKYFNLEKHILKAQHKIAPERMTERDFALNLFARRLEDVNESRTFPAVANALKELKETKEDKHVKQGWGLPEKRTRKAFGEDVKKFLIECFDVGFNTGRPLNPFTVARKMRTERKHDGSKRFLEEEILDVRQIAGFFYRESEKRQPQETPQNRRKRWWKRPSPHRRRRENESENPAAVDIEDQHDDSEWISFLKSEVFWTLDMNFIMQH</sequence>
<dbReference type="PANTHER" id="PTHR33845:SF1">
    <property type="entry name" value="C2H2-TYPE DOMAIN-CONTAINING PROTEIN"/>
    <property type="match status" value="1"/>
</dbReference>
<dbReference type="OMA" id="CANEECD"/>